<dbReference type="EMBL" id="NMPM01000008">
    <property type="protein sequence ID" value="PAV27252.1"/>
    <property type="molecule type" value="Genomic_DNA"/>
</dbReference>
<dbReference type="Gene3D" id="3.40.50.970">
    <property type="match status" value="1"/>
</dbReference>
<dbReference type="RefSeq" id="WP_095609796.1">
    <property type="nucleotide sequence ID" value="NZ_NMPM01000008.1"/>
</dbReference>
<dbReference type="GO" id="GO:0004739">
    <property type="term" value="F:pyruvate dehydrogenase (acetyl-transferring) activity"/>
    <property type="evidence" value="ECO:0007669"/>
    <property type="project" value="UniProtKB-UniRule"/>
</dbReference>
<dbReference type="CDD" id="cd02000">
    <property type="entry name" value="TPP_E1_PDC_ADC_BCADC"/>
    <property type="match status" value="1"/>
</dbReference>
<reference evidence="6 7" key="1">
    <citation type="submission" date="2017-07" db="EMBL/GenBank/DDBJ databases">
        <title>Tamlnaduibacter salinus (Mi-7) genome sequencing.</title>
        <authorList>
            <person name="Verma A."/>
            <person name="Krishnamurthi S."/>
        </authorList>
    </citation>
    <scope>NUCLEOTIDE SEQUENCE [LARGE SCALE GENOMIC DNA]</scope>
    <source>
        <strain evidence="6 7">Mi-7</strain>
    </source>
</reference>
<sequence>MFTRTPYECHTRLAVDGQWHARPGDDQWARLIEGYRTMALIRQFDKKAVNLQRTGKLGTYASCLGAEALTTAAGQTLQPDDYFVPYYRDQATQYLRGVRLEQILQYWGGDERGNDFPADAPAVRDLPNCVPIGTQLTQAAGVATKAKQRHEHAAVLVTCGDGATSRGDFHETLNVAGVWQLPLVVLVNNNQWAISVPRRLQTASRTIAQKAEAAGIEGFQVDGNDLPAMLDALDYALDRARHGKGAILIEAMSYRLSDHTTADDASRYRKASDLHAAWQREPVARLRQALVEAGHWDGDQEKAWLEHCQRQVDEAIDSYLATPPAPATDMLDYLYANLPPALLAQRAQLEQRTTGGHHA</sequence>
<dbReference type="NCBIfam" id="TIGR03181">
    <property type="entry name" value="PDH_E1_alph_x"/>
    <property type="match status" value="1"/>
</dbReference>
<dbReference type="Proteomes" id="UP000218332">
    <property type="component" value="Unassembled WGS sequence"/>
</dbReference>
<accession>A0A2A2I6N1</accession>
<dbReference type="Pfam" id="PF00676">
    <property type="entry name" value="E1_dh"/>
    <property type="match status" value="1"/>
</dbReference>
<evidence type="ECO:0000313" key="6">
    <source>
        <dbReference type="EMBL" id="PAV27252.1"/>
    </source>
</evidence>
<comment type="function">
    <text evidence="4">The pyruvate dehydrogenase complex catalyzes the overall conversion of pyruvate to acetyl-CoA and CO(2). It contains multiple copies of three enzymatic components: pyruvate dehydrogenase (E1), dihydrolipoamide acetyltransferase (E2) and lipoamide dehydrogenase (E3).</text>
</comment>
<feature type="domain" description="Dehydrogenase E1 component" evidence="5">
    <location>
        <begin position="35"/>
        <end position="318"/>
    </location>
</feature>
<dbReference type="SUPFAM" id="SSF52518">
    <property type="entry name" value="Thiamin diphosphate-binding fold (THDP-binding)"/>
    <property type="match status" value="1"/>
</dbReference>
<dbReference type="PANTHER" id="PTHR43380">
    <property type="entry name" value="2-OXOISOVALERATE DEHYDROGENASE SUBUNIT ALPHA, MITOCHONDRIAL"/>
    <property type="match status" value="1"/>
</dbReference>
<protein>
    <recommendedName>
        <fullName evidence="4">Pyruvate dehydrogenase E1 component subunit alpha</fullName>
        <ecNumber evidence="4">1.2.4.1</ecNumber>
    </recommendedName>
</protein>
<comment type="cofactor">
    <cofactor evidence="1 4">
        <name>thiamine diphosphate</name>
        <dbReference type="ChEBI" id="CHEBI:58937"/>
    </cofactor>
</comment>
<dbReference type="AlphaFoldDB" id="A0A2A2I6N1"/>
<organism evidence="6 7">
    <name type="scientific">Tamilnaduibacter salinus</name>
    <dbReference type="NCBI Taxonomy" id="1484056"/>
    <lineage>
        <taxon>Bacteria</taxon>
        <taxon>Pseudomonadati</taxon>
        <taxon>Pseudomonadota</taxon>
        <taxon>Gammaproteobacteria</taxon>
        <taxon>Pseudomonadales</taxon>
        <taxon>Marinobacteraceae</taxon>
        <taxon>Tamilnaduibacter</taxon>
    </lineage>
</organism>
<name>A0A2A2I6N1_9GAMM</name>
<comment type="subunit">
    <text evidence="4">Heterodimer of an alpha and a beta chain.</text>
</comment>
<comment type="catalytic activity">
    <reaction evidence="4">
        <text>N(6)-[(R)-lipoyl]-L-lysyl-[protein] + pyruvate + H(+) = N(6)-[(R)-S(8)-acetyldihydrolipoyl]-L-lysyl-[protein] + CO2</text>
        <dbReference type="Rhea" id="RHEA:19189"/>
        <dbReference type="Rhea" id="RHEA-COMP:10474"/>
        <dbReference type="Rhea" id="RHEA-COMP:10478"/>
        <dbReference type="ChEBI" id="CHEBI:15361"/>
        <dbReference type="ChEBI" id="CHEBI:15378"/>
        <dbReference type="ChEBI" id="CHEBI:16526"/>
        <dbReference type="ChEBI" id="CHEBI:83099"/>
        <dbReference type="ChEBI" id="CHEBI:83111"/>
        <dbReference type="EC" id="1.2.4.1"/>
    </reaction>
</comment>
<keyword evidence="7" id="KW-1185">Reference proteome</keyword>
<dbReference type="GO" id="GO:0009083">
    <property type="term" value="P:branched-chain amino acid catabolic process"/>
    <property type="evidence" value="ECO:0007669"/>
    <property type="project" value="TreeGrafter"/>
</dbReference>
<dbReference type="InterPro" id="IPR017596">
    <property type="entry name" value="PdhA/BkdA"/>
</dbReference>
<dbReference type="InterPro" id="IPR050771">
    <property type="entry name" value="Alpha-ketoacid_DH_E1_comp"/>
</dbReference>
<gene>
    <name evidence="6" type="primary">pdhA</name>
    <name evidence="6" type="ORF">CF392_02045</name>
</gene>
<evidence type="ECO:0000256" key="1">
    <source>
        <dbReference type="ARBA" id="ARBA00001964"/>
    </source>
</evidence>
<evidence type="ECO:0000256" key="4">
    <source>
        <dbReference type="RuleBase" id="RU366007"/>
    </source>
</evidence>
<keyword evidence="2 4" id="KW-0560">Oxidoreductase</keyword>
<dbReference type="InterPro" id="IPR001017">
    <property type="entry name" value="DH_E1"/>
</dbReference>
<dbReference type="InterPro" id="IPR029061">
    <property type="entry name" value="THDP-binding"/>
</dbReference>
<evidence type="ECO:0000313" key="7">
    <source>
        <dbReference type="Proteomes" id="UP000218332"/>
    </source>
</evidence>
<dbReference type="EC" id="1.2.4.1" evidence="4"/>
<evidence type="ECO:0000256" key="2">
    <source>
        <dbReference type="ARBA" id="ARBA00023002"/>
    </source>
</evidence>
<evidence type="ECO:0000256" key="3">
    <source>
        <dbReference type="ARBA" id="ARBA00023052"/>
    </source>
</evidence>
<evidence type="ECO:0000259" key="5">
    <source>
        <dbReference type="Pfam" id="PF00676"/>
    </source>
</evidence>
<dbReference type="PANTHER" id="PTHR43380:SF1">
    <property type="entry name" value="2-OXOISOVALERATE DEHYDROGENASE SUBUNIT ALPHA, MITOCHONDRIAL"/>
    <property type="match status" value="1"/>
</dbReference>
<comment type="caution">
    <text evidence="6">The sequence shown here is derived from an EMBL/GenBank/DDBJ whole genome shotgun (WGS) entry which is preliminary data.</text>
</comment>
<keyword evidence="4 6" id="KW-0670">Pyruvate</keyword>
<proteinExistence type="predicted"/>
<keyword evidence="3 4" id="KW-0786">Thiamine pyrophosphate</keyword>